<dbReference type="PANTHER" id="PTHR47160">
    <property type="entry name" value="PUTATIVE-RELATED"/>
    <property type="match status" value="1"/>
</dbReference>
<reference evidence="2" key="1">
    <citation type="submission" date="2022-08" db="UniProtKB">
        <authorList>
            <consortium name="EnsemblMetazoa"/>
        </authorList>
    </citation>
    <scope>IDENTIFICATION</scope>
    <source>
        <strain evidence="2">05x7-T-G4-1.051#20</strain>
    </source>
</reference>
<evidence type="ECO:0000259" key="1">
    <source>
        <dbReference type="Pfam" id="PF10551"/>
    </source>
</evidence>
<accession>A0A8W8MAP7</accession>
<dbReference type="InterPro" id="IPR018289">
    <property type="entry name" value="MULE_transposase_dom"/>
</dbReference>
<dbReference type="Proteomes" id="UP000005408">
    <property type="component" value="Unassembled WGS sequence"/>
</dbReference>
<protein>
    <recommendedName>
        <fullName evidence="1">MULE transposase domain-containing protein</fullName>
    </recommendedName>
</protein>
<evidence type="ECO:0000313" key="2">
    <source>
        <dbReference type="EnsemblMetazoa" id="G32130.1:cds"/>
    </source>
</evidence>
<sequence length="282" mass="33303">MLYFQIDQRFLGCEDFIQGDVRVENERHILLAAPLQKELLKTAKNWYLDGTFKIIRRPFEQLFSIHGFIQKDDCMKQVPLLFVLMSRRRKRDYVAVFQKIRSLLPDLAVEGFVMDFERATWSAVEEVFPDARVQGCSFHWGQAVMRKLATTQPLRQLFQYVEDTWINSDVWGIRQWSVFRLAVRTNNDVEGWHRRMIGKAGKAKLQFYVLVPLLLKEASQLSIIMRLVDEQQLTRYQRVTSRRIHGTLHELWAEYEERTITTSLFLRRVGQVVAPAVPRPDE</sequence>
<dbReference type="Pfam" id="PF10551">
    <property type="entry name" value="MULE"/>
    <property type="match status" value="1"/>
</dbReference>
<evidence type="ECO:0000313" key="3">
    <source>
        <dbReference type="Proteomes" id="UP000005408"/>
    </source>
</evidence>
<dbReference type="EnsemblMetazoa" id="G32130.1">
    <property type="protein sequence ID" value="G32130.1:cds"/>
    <property type="gene ID" value="G32130"/>
</dbReference>
<keyword evidence="3" id="KW-1185">Reference proteome</keyword>
<dbReference type="PANTHER" id="PTHR47160:SF10">
    <property type="entry name" value="MULE TRANSPOSASE DOMAIN-CONTAINING PROTEIN"/>
    <property type="match status" value="1"/>
</dbReference>
<proteinExistence type="predicted"/>
<name>A0A8W8MAP7_MAGGI</name>
<feature type="domain" description="MULE transposase" evidence="1">
    <location>
        <begin position="46"/>
        <end position="139"/>
    </location>
</feature>
<organism evidence="2 3">
    <name type="scientific">Magallana gigas</name>
    <name type="common">Pacific oyster</name>
    <name type="synonym">Crassostrea gigas</name>
    <dbReference type="NCBI Taxonomy" id="29159"/>
    <lineage>
        <taxon>Eukaryota</taxon>
        <taxon>Metazoa</taxon>
        <taxon>Spiralia</taxon>
        <taxon>Lophotrochozoa</taxon>
        <taxon>Mollusca</taxon>
        <taxon>Bivalvia</taxon>
        <taxon>Autobranchia</taxon>
        <taxon>Pteriomorphia</taxon>
        <taxon>Ostreida</taxon>
        <taxon>Ostreoidea</taxon>
        <taxon>Ostreidae</taxon>
        <taxon>Magallana</taxon>
    </lineage>
</organism>
<dbReference type="AlphaFoldDB" id="A0A8W8MAP7"/>